<evidence type="ECO:0000313" key="1">
    <source>
        <dbReference type="EMBL" id="OAY51151.1"/>
    </source>
</evidence>
<gene>
    <name evidence="1" type="ORF">MANES_05G192100</name>
</gene>
<accession>A0A2C9VXV1</accession>
<proteinExistence type="predicted"/>
<reference evidence="1" key="1">
    <citation type="submission" date="2016-02" db="EMBL/GenBank/DDBJ databases">
        <title>WGS assembly of Manihot esculenta.</title>
        <authorList>
            <person name="Bredeson J.V."/>
            <person name="Prochnik S.E."/>
            <person name="Lyons J.B."/>
            <person name="Schmutz J."/>
            <person name="Grimwood J."/>
            <person name="Vrebalov J."/>
            <person name="Bart R.S."/>
            <person name="Amuge T."/>
            <person name="Ferguson M.E."/>
            <person name="Green R."/>
            <person name="Putnam N."/>
            <person name="Stites J."/>
            <person name="Rounsley S."/>
            <person name="Rokhsar D.S."/>
        </authorList>
    </citation>
    <scope>NUCLEOTIDE SEQUENCE [LARGE SCALE GENOMIC DNA]</scope>
    <source>
        <tissue evidence="1">Leaf</tissue>
    </source>
</reference>
<sequence length="45" mass="5368">MRSKMADKQFNHSDQPTCYNGKVPHHFFPQINLNHPILIPFFHFS</sequence>
<name>A0A2C9VXV1_MANES</name>
<protein>
    <submittedName>
        <fullName evidence="1">Uncharacterized protein</fullName>
    </submittedName>
</protein>
<organism evidence="1">
    <name type="scientific">Manihot esculenta</name>
    <name type="common">Cassava</name>
    <name type="synonym">Jatropha manihot</name>
    <dbReference type="NCBI Taxonomy" id="3983"/>
    <lineage>
        <taxon>Eukaryota</taxon>
        <taxon>Viridiplantae</taxon>
        <taxon>Streptophyta</taxon>
        <taxon>Embryophyta</taxon>
        <taxon>Tracheophyta</taxon>
        <taxon>Spermatophyta</taxon>
        <taxon>Magnoliopsida</taxon>
        <taxon>eudicotyledons</taxon>
        <taxon>Gunneridae</taxon>
        <taxon>Pentapetalae</taxon>
        <taxon>rosids</taxon>
        <taxon>fabids</taxon>
        <taxon>Malpighiales</taxon>
        <taxon>Euphorbiaceae</taxon>
        <taxon>Crotonoideae</taxon>
        <taxon>Manihoteae</taxon>
        <taxon>Manihot</taxon>
    </lineage>
</organism>
<dbReference type="EMBL" id="CM004391">
    <property type="protein sequence ID" value="OAY51151.1"/>
    <property type="molecule type" value="Genomic_DNA"/>
</dbReference>
<dbReference type="AlphaFoldDB" id="A0A2C9VXV1"/>